<protein>
    <submittedName>
        <fullName evidence="2">Uncharacterized protein</fullName>
    </submittedName>
</protein>
<feature type="coiled-coil region" evidence="1">
    <location>
        <begin position="5"/>
        <end position="42"/>
    </location>
</feature>
<comment type="caution">
    <text evidence="2">The sequence shown here is derived from an EMBL/GenBank/DDBJ whole genome shotgun (WGS) entry which is preliminary data.</text>
</comment>
<keyword evidence="1" id="KW-0175">Coiled coil</keyword>
<dbReference type="EMBL" id="VTPC01080373">
    <property type="protein sequence ID" value="KAF2888035.1"/>
    <property type="molecule type" value="Genomic_DNA"/>
</dbReference>
<sequence>MLKEVEQMEKALNKKEEEINMVMSLYTEVLALKDQVKRLRERTHSQASIILSKNPSKATDYKEPKATDCPDFLVMSLRFFTTQRNQPQPSSQHSTDALPPQNFAFTFQKSYFGTGSTRVDLVGSKCLSWFCASSATTST</sequence>
<keyword evidence="3" id="KW-1185">Reference proteome</keyword>
<accession>A0A8K0CIV5</accession>
<organism evidence="2 3">
    <name type="scientific">Ignelater luminosus</name>
    <name type="common">Cucubano</name>
    <name type="synonym">Pyrophorus luminosus</name>
    <dbReference type="NCBI Taxonomy" id="2038154"/>
    <lineage>
        <taxon>Eukaryota</taxon>
        <taxon>Metazoa</taxon>
        <taxon>Ecdysozoa</taxon>
        <taxon>Arthropoda</taxon>
        <taxon>Hexapoda</taxon>
        <taxon>Insecta</taxon>
        <taxon>Pterygota</taxon>
        <taxon>Neoptera</taxon>
        <taxon>Endopterygota</taxon>
        <taxon>Coleoptera</taxon>
        <taxon>Polyphaga</taxon>
        <taxon>Elateriformia</taxon>
        <taxon>Elateroidea</taxon>
        <taxon>Elateridae</taxon>
        <taxon>Agrypninae</taxon>
        <taxon>Pyrophorini</taxon>
        <taxon>Ignelater</taxon>
    </lineage>
</organism>
<reference evidence="2" key="1">
    <citation type="submission" date="2019-08" db="EMBL/GenBank/DDBJ databases">
        <title>The genome of the North American firefly Photinus pyralis.</title>
        <authorList>
            <consortium name="Photinus pyralis genome working group"/>
            <person name="Fallon T.R."/>
            <person name="Sander Lower S.E."/>
            <person name="Weng J.-K."/>
        </authorList>
    </citation>
    <scope>NUCLEOTIDE SEQUENCE</scope>
    <source>
        <strain evidence="2">TRF0915ILg1</strain>
        <tissue evidence="2">Whole body</tissue>
    </source>
</reference>
<gene>
    <name evidence="2" type="ORF">ILUMI_18138</name>
</gene>
<dbReference type="Proteomes" id="UP000801492">
    <property type="component" value="Unassembled WGS sequence"/>
</dbReference>
<dbReference type="OrthoDB" id="76453at2759"/>
<evidence type="ECO:0000256" key="1">
    <source>
        <dbReference type="SAM" id="Coils"/>
    </source>
</evidence>
<evidence type="ECO:0000313" key="2">
    <source>
        <dbReference type="EMBL" id="KAF2888035.1"/>
    </source>
</evidence>
<proteinExistence type="predicted"/>
<evidence type="ECO:0000313" key="3">
    <source>
        <dbReference type="Proteomes" id="UP000801492"/>
    </source>
</evidence>
<name>A0A8K0CIV5_IGNLU</name>
<dbReference type="AlphaFoldDB" id="A0A8K0CIV5"/>